<dbReference type="EMBL" id="AUPL01003297">
    <property type="protein sequence ID" value="ESL08990.1"/>
    <property type="molecule type" value="Genomic_DNA"/>
</dbReference>
<feature type="compositionally biased region" description="Acidic residues" evidence="1">
    <location>
        <begin position="229"/>
        <end position="239"/>
    </location>
</feature>
<feature type="region of interest" description="Disordered" evidence="1">
    <location>
        <begin position="388"/>
        <end position="417"/>
    </location>
</feature>
<evidence type="ECO:0000256" key="1">
    <source>
        <dbReference type="SAM" id="MobiDB-lite"/>
    </source>
</evidence>
<comment type="caution">
    <text evidence="2">The sequence shown here is derived from an EMBL/GenBank/DDBJ whole genome shotgun (WGS) entry which is preliminary data.</text>
</comment>
<accession>A0A061J3T2</accession>
<keyword evidence="3" id="KW-1185">Reference proteome</keyword>
<gene>
    <name evidence="2" type="ORF">TRSC58_03297</name>
</gene>
<proteinExistence type="predicted"/>
<organism evidence="2 3">
    <name type="scientific">Trypanosoma rangeli SC58</name>
    <dbReference type="NCBI Taxonomy" id="429131"/>
    <lineage>
        <taxon>Eukaryota</taxon>
        <taxon>Discoba</taxon>
        <taxon>Euglenozoa</taxon>
        <taxon>Kinetoplastea</taxon>
        <taxon>Metakinetoplastina</taxon>
        <taxon>Trypanosomatida</taxon>
        <taxon>Trypanosomatidae</taxon>
        <taxon>Trypanosoma</taxon>
        <taxon>Herpetosoma</taxon>
    </lineage>
</organism>
<feature type="region of interest" description="Disordered" evidence="1">
    <location>
        <begin position="164"/>
        <end position="284"/>
    </location>
</feature>
<evidence type="ECO:0000313" key="3">
    <source>
        <dbReference type="Proteomes" id="UP000031737"/>
    </source>
</evidence>
<dbReference type="OrthoDB" id="267465at2759"/>
<feature type="compositionally biased region" description="Polar residues" evidence="1">
    <location>
        <begin position="255"/>
        <end position="273"/>
    </location>
</feature>
<sequence>MGSKRSTKRPSSTAKKVAEKEFDEKTKLTEPETTITSPAISENQASESYGENSSALLLQPPEDPAAPTPKMSKRALKRMRGWEPVIKPPKDLADLPPASAVQTADVVWLDNSRSVTLIPNSSSGVHTRRGAANLAAVSPPASYLVYTRDPLIKMARAGSESVHVVTSIPPGGDPRSILSNVPSVSSLTQRSGETATRGPNVSSSSSCLSRPQEEAKGESGSEGGGETAAGEEEEVEEADNANADASSHSVKSRNEVNMSTSLVENHSSEASTGKQEKNAASKMSGDAMVNAAMPPTRIGGLSAPQAMLPPPYRRNRRLRRKLHITDETPVFFTHSELRDTMPQLFPKAPFSTEEDVLRSMLDWHEDLTLVYTRLLWELAPEEFLKRALQQQQQQDYGSSTRAKTSENLSSSDSLGEG</sequence>
<protein>
    <submittedName>
        <fullName evidence="2">Uncharacterized protein</fullName>
    </submittedName>
</protein>
<feature type="compositionally biased region" description="Polar residues" evidence="1">
    <location>
        <begin position="395"/>
        <end position="417"/>
    </location>
</feature>
<dbReference type="AlphaFoldDB" id="A0A061J3T2"/>
<dbReference type="Proteomes" id="UP000031737">
    <property type="component" value="Unassembled WGS sequence"/>
</dbReference>
<feature type="region of interest" description="Disordered" evidence="1">
    <location>
        <begin position="1"/>
        <end position="74"/>
    </location>
</feature>
<evidence type="ECO:0000313" key="2">
    <source>
        <dbReference type="EMBL" id="ESL08990.1"/>
    </source>
</evidence>
<feature type="compositionally biased region" description="Polar residues" evidence="1">
    <location>
        <begin position="177"/>
        <end position="209"/>
    </location>
</feature>
<name>A0A061J3T2_TRYRA</name>
<feature type="compositionally biased region" description="Polar residues" evidence="1">
    <location>
        <begin position="31"/>
        <end position="56"/>
    </location>
</feature>
<dbReference type="VEuPathDB" id="TriTrypDB:TRSC58_03297"/>
<reference evidence="2 3" key="1">
    <citation type="submission" date="2013-07" db="EMBL/GenBank/DDBJ databases">
        <authorList>
            <person name="Stoco P.H."/>
            <person name="Wagner G."/>
            <person name="Gerber A."/>
            <person name="Zaha A."/>
            <person name="Thompson C."/>
            <person name="Bartholomeu D.C."/>
            <person name="Luckemeyer D.D."/>
            <person name="Bahia D."/>
            <person name="Loreto E."/>
            <person name="Prestes E.B."/>
            <person name="Lima F.M."/>
            <person name="Rodrigues-Luiz G."/>
            <person name="Vallejo G.A."/>
            <person name="Filho J.F."/>
            <person name="Monteiro K.M."/>
            <person name="Tyler K.M."/>
            <person name="de Almeida L.G."/>
            <person name="Ortiz M.F."/>
            <person name="Siervo M.A."/>
            <person name="de Moraes M.H."/>
            <person name="Cunha O.L."/>
            <person name="Mendonca-Neto R."/>
            <person name="Silva R."/>
            <person name="Teixeira S.M."/>
            <person name="Murta S.M."/>
            <person name="Sincero T.C."/>
            <person name="Mendes T.A."/>
            <person name="Urmenyi T.P."/>
            <person name="Silva V.G."/>
            <person name="da Rocha W.D."/>
            <person name="Andersson B."/>
            <person name="Romanha A.J."/>
            <person name="Steindel M."/>
            <person name="de Vasconcelos A.T."/>
            <person name="Grisard E.C."/>
        </authorList>
    </citation>
    <scope>NUCLEOTIDE SEQUENCE [LARGE SCALE GENOMIC DNA]</scope>
    <source>
        <strain evidence="2 3">SC58</strain>
    </source>
</reference>
<feature type="compositionally biased region" description="Basic and acidic residues" evidence="1">
    <location>
        <begin position="16"/>
        <end position="30"/>
    </location>
</feature>